<name>A0ACB6R8X2_9PLEO</name>
<sequence>MHIPYTDTEDLWLNISNLAHIIYSTLLFKWKYLLGYPTQPENPYYGYYMVKKRQVLVASQDQCRVRIHHAMSNLLTEFQDLGSRLAIILQIRKNLYFMEGDKSQVDEHERLQWRLGDVSKLRLSNRTIQISPRYLSLILSPPQEIPAPVSWLMYRKFRNSELQEVQMRWFGVGTWAQGRRSGLGQSRIYGAVTAPEVEAVTSGEESFGSLRCWISRVTKPGCFLVVDRLFQNNYLKFLMAVGSGSKDDCNEWKLNARNHSHQSKPNELRGHIEFLNTLSEAKRNISKCCSLIEISSSNSGFCTQGTSSSVALGHLRFKRPKSVLIQISLQLFHVWAVKLTKSSVSWAHQFESGLASFLPPNMSSTLMFLINNGHTITPCSCKIWSAISMADMAHTFINQGSDDGLLPRIISSISSSYDVLSTPVLSFQKAQDTPTKMIKIFPKAIAWEKGVGNMAVLALVVATRDLAAPCLGFWSGEAVLRIGVLWSFRVKSAVNLSKLEEDQAHVKHLTMDQEKKQT</sequence>
<dbReference type="EMBL" id="MU003495">
    <property type="protein sequence ID" value="KAF2475774.1"/>
    <property type="molecule type" value="Genomic_DNA"/>
</dbReference>
<evidence type="ECO:0000313" key="1">
    <source>
        <dbReference type="EMBL" id="KAF2475774.1"/>
    </source>
</evidence>
<keyword evidence="2" id="KW-1185">Reference proteome</keyword>
<accession>A0ACB6R8X2</accession>
<gene>
    <name evidence="1" type="ORF">BDR25DRAFT_350060</name>
</gene>
<dbReference type="Proteomes" id="UP000799755">
    <property type="component" value="Unassembled WGS sequence"/>
</dbReference>
<proteinExistence type="predicted"/>
<reference evidence="1" key="1">
    <citation type="journal article" date="2020" name="Stud. Mycol.">
        <title>101 Dothideomycetes genomes: a test case for predicting lifestyles and emergence of pathogens.</title>
        <authorList>
            <person name="Haridas S."/>
            <person name="Albert R."/>
            <person name="Binder M."/>
            <person name="Bloem J."/>
            <person name="Labutti K."/>
            <person name="Salamov A."/>
            <person name="Andreopoulos B."/>
            <person name="Baker S."/>
            <person name="Barry K."/>
            <person name="Bills G."/>
            <person name="Bluhm B."/>
            <person name="Cannon C."/>
            <person name="Castanera R."/>
            <person name="Culley D."/>
            <person name="Daum C."/>
            <person name="Ezra D."/>
            <person name="Gonzalez J."/>
            <person name="Henrissat B."/>
            <person name="Kuo A."/>
            <person name="Liang C."/>
            <person name="Lipzen A."/>
            <person name="Lutzoni F."/>
            <person name="Magnuson J."/>
            <person name="Mondo S."/>
            <person name="Nolan M."/>
            <person name="Ohm R."/>
            <person name="Pangilinan J."/>
            <person name="Park H.-J."/>
            <person name="Ramirez L."/>
            <person name="Alfaro M."/>
            <person name="Sun H."/>
            <person name="Tritt A."/>
            <person name="Yoshinaga Y."/>
            <person name="Zwiers L.-H."/>
            <person name="Turgeon B."/>
            <person name="Goodwin S."/>
            <person name="Spatafora J."/>
            <person name="Crous P."/>
            <person name="Grigoriev I."/>
        </authorList>
    </citation>
    <scope>NUCLEOTIDE SEQUENCE</scope>
    <source>
        <strain evidence="1">ATCC 200398</strain>
    </source>
</reference>
<comment type="caution">
    <text evidence="1">The sequence shown here is derived from an EMBL/GenBank/DDBJ whole genome shotgun (WGS) entry which is preliminary data.</text>
</comment>
<organism evidence="1 2">
    <name type="scientific">Lindgomyces ingoldianus</name>
    <dbReference type="NCBI Taxonomy" id="673940"/>
    <lineage>
        <taxon>Eukaryota</taxon>
        <taxon>Fungi</taxon>
        <taxon>Dikarya</taxon>
        <taxon>Ascomycota</taxon>
        <taxon>Pezizomycotina</taxon>
        <taxon>Dothideomycetes</taxon>
        <taxon>Pleosporomycetidae</taxon>
        <taxon>Pleosporales</taxon>
        <taxon>Lindgomycetaceae</taxon>
        <taxon>Lindgomyces</taxon>
    </lineage>
</organism>
<evidence type="ECO:0000313" key="2">
    <source>
        <dbReference type="Proteomes" id="UP000799755"/>
    </source>
</evidence>
<protein>
    <submittedName>
        <fullName evidence="1">Uncharacterized protein</fullName>
    </submittedName>
</protein>